<gene>
    <name evidence="2" type="ORF">D9611_011563</name>
</gene>
<comment type="caution">
    <text evidence="2">The sequence shown here is derived from an EMBL/GenBank/DDBJ whole genome shotgun (WGS) entry which is preliminary data.</text>
</comment>
<dbReference type="EMBL" id="JAACJK010000226">
    <property type="protein sequence ID" value="KAF5311494.1"/>
    <property type="molecule type" value="Genomic_DNA"/>
</dbReference>
<name>A0A8H5AV20_9AGAR</name>
<accession>A0A8H5AV20</accession>
<keyword evidence="1" id="KW-0732">Signal</keyword>
<dbReference type="AlphaFoldDB" id="A0A8H5AV20"/>
<feature type="signal peptide" evidence="1">
    <location>
        <begin position="1"/>
        <end position="23"/>
    </location>
</feature>
<evidence type="ECO:0000313" key="2">
    <source>
        <dbReference type="EMBL" id="KAF5311494.1"/>
    </source>
</evidence>
<evidence type="ECO:0000256" key="1">
    <source>
        <dbReference type="SAM" id="SignalP"/>
    </source>
</evidence>
<proteinExistence type="predicted"/>
<organism evidence="2 3">
    <name type="scientific">Ephemerocybe angulata</name>
    <dbReference type="NCBI Taxonomy" id="980116"/>
    <lineage>
        <taxon>Eukaryota</taxon>
        <taxon>Fungi</taxon>
        <taxon>Dikarya</taxon>
        <taxon>Basidiomycota</taxon>
        <taxon>Agaricomycotina</taxon>
        <taxon>Agaricomycetes</taxon>
        <taxon>Agaricomycetidae</taxon>
        <taxon>Agaricales</taxon>
        <taxon>Agaricineae</taxon>
        <taxon>Psathyrellaceae</taxon>
        <taxon>Ephemerocybe</taxon>
    </lineage>
</organism>
<feature type="chain" id="PRO_5034257122" evidence="1">
    <location>
        <begin position="24"/>
        <end position="263"/>
    </location>
</feature>
<keyword evidence="3" id="KW-1185">Reference proteome</keyword>
<protein>
    <submittedName>
        <fullName evidence="2">Uncharacterized protein</fullName>
    </submittedName>
</protein>
<evidence type="ECO:0000313" key="3">
    <source>
        <dbReference type="Proteomes" id="UP000541558"/>
    </source>
</evidence>
<dbReference type="Proteomes" id="UP000541558">
    <property type="component" value="Unassembled WGS sequence"/>
</dbReference>
<reference evidence="2 3" key="1">
    <citation type="journal article" date="2020" name="ISME J.">
        <title>Uncovering the hidden diversity of litter-decomposition mechanisms in mushroom-forming fungi.</title>
        <authorList>
            <person name="Floudas D."/>
            <person name="Bentzer J."/>
            <person name="Ahren D."/>
            <person name="Johansson T."/>
            <person name="Persson P."/>
            <person name="Tunlid A."/>
        </authorList>
    </citation>
    <scope>NUCLEOTIDE SEQUENCE [LARGE SCALE GENOMIC DNA]</scope>
    <source>
        <strain evidence="2 3">CBS 175.51</strain>
    </source>
</reference>
<sequence length="263" mass="30672">MVKYTAPLFAVALLAVAANASYADYETRDIAEESQFSARELEVLNLVARELTDGEEFTARELEELELYTRSKAGKFFKGAFKVVKKVGGVLLRREQADSIKAREFDDELEAREFEDSEFEARDSEEFSSRELEVLNLVARELTDGEEFTARELEELELYTRNKAGNFFKKAFGVVKKVGGFLLRREQADSIKAREFDDELEAREFEDSEFEARDFEEFDAREIEELLELFAARELDFDDEMVERDLDFDDEMFERDYEVDELD</sequence>